<dbReference type="AlphaFoldDB" id="A0A919RDH7"/>
<dbReference type="GO" id="GO:0006352">
    <property type="term" value="P:DNA-templated transcription initiation"/>
    <property type="evidence" value="ECO:0007669"/>
    <property type="project" value="InterPro"/>
</dbReference>
<evidence type="ECO:0000313" key="9">
    <source>
        <dbReference type="Proteomes" id="UP000606172"/>
    </source>
</evidence>
<dbReference type="Proteomes" id="UP000606172">
    <property type="component" value="Unassembled WGS sequence"/>
</dbReference>
<evidence type="ECO:0000256" key="3">
    <source>
        <dbReference type="ARBA" id="ARBA00023082"/>
    </source>
</evidence>
<dbReference type="InterPro" id="IPR039425">
    <property type="entry name" value="RNA_pol_sigma-70-like"/>
</dbReference>
<evidence type="ECO:0000259" key="7">
    <source>
        <dbReference type="Pfam" id="PF08281"/>
    </source>
</evidence>
<reference evidence="8" key="1">
    <citation type="submission" date="2021-01" db="EMBL/GenBank/DDBJ databases">
        <title>Whole genome shotgun sequence of Sinosporangium siamense NBRC 109515.</title>
        <authorList>
            <person name="Komaki H."/>
            <person name="Tamura T."/>
        </authorList>
    </citation>
    <scope>NUCLEOTIDE SEQUENCE</scope>
    <source>
        <strain evidence="8">NBRC 109515</strain>
    </source>
</reference>
<keyword evidence="4" id="KW-0238">DNA-binding</keyword>
<feature type="domain" description="RNA polymerase sigma-70 region 2" evidence="6">
    <location>
        <begin position="19"/>
        <end position="75"/>
    </location>
</feature>
<dbReference type="InterPro" id="IPR013324">
    <property type="entry name" value="RNA_pol_sigma_r3/r4-like"/>
</dbReference>
<dbReference type="NCBIfam" id="TIGR02937">
    <property type="entry name" value="sigma70-ECF"/>
    <property type="match status" value="1"/>
</dbReference>
<keyword evidence="2" id="KW-0805">Transcription regulation</keyword>
<comment type="caution">
    <text evidence="8">The sequence shown here is derived from an EMBL/GenBank/DDBJ whole genome shotgun (WGS) entry which is preliminary data.</text>
</comment>
<evidence type="ECO:0000256" key="2">
    <source>
        <dbReference type="ARBA" id="ARBA00023015"/>
    </source>
</evidence>
<dbReference type="InterPro" id="IPR013249">
    <property type="entry name" value="RNA_pol_sigma70_r4_t2"/>
</dbReference>
<dbReference type="Gene3D" id="1.10.1740.10">
    <property type="match status" value="1"/>
</dbReference>
<protein>
    <submittedName>
        <fullName evidence="8">RNA polymerase sigma factor</fullName>
    </submittedName>
</protein>
<accession>A0A919RDH7</accession>
<sequence length="169" mass="19656">MRQDGEERFREFVTSRWQALLRTACLLTGDDDRAEDLLQVALVRVHRRWNRIDDPELYVRRVVINLNNSWWRRRRVQEQLMGVVPDTPGAEPQEALAVRDELWRAVLALPPRMRAVLVLRYFEDLPEAEVARLMGCSLGSVKSQASRGLDRLRGVLGREAREADLARRV</sequence>
<comment type="similarity">
    <text evidence="1">Belongs to the sigma-70 factor family. ECF subfamily.</text>
</comment>
<evidence type="ECO:0000256" key="4">
    <source>
        <dbReference type="ARBA" id="ARBA00023125"/>
    </source>
</evidence>
<dbReference type="PANTHER" id="PTHR43133:SF50">
    <property type="entry name" value="ECF RNA POLYMERASE SIGMA FACTOR SIGM"/>
    <property type="match status" value="1"/>
</dbReference>
<organism evidence="8 9">
    <name type="scientific">Sinosporangium siamense</name>
    <dbReference type="NCBI Taxonomy" id="1367973"/>
    <lineage>
        <taxon>Bacteria</taxon>
        <taxon>Bacillati</taxon>
        <taxon>Actinomycetota</taxon>
        <taxon>Actinomycetes</taxon>
        <taxon>Streptosporangiales</taxon>
        <taxon>Streptosporangiaceae</taxon>
        <taxon>Sinosporangium</taxon>
    </lineage>
</organism>
<proteinExistence type="inferred from homology"/>
<evidence type="ECO:0000313" key="8">
    <source>
        <dbReference type="EMBL" id="GII91628.1"/>
    </source>
</evidence>
<feature type="domain" description="RNA polymerase sigma factor 70 region 4 type 2" evidence="7">
    <location>
        <begin position="100"/>
        <end position="152"/>
    </location>
</feature>
<dbReference type="Gene3D" id="1.10.10.10">
    <property type="entry name" value="Winged helix-like DNA-binding domain superfamily/Winged helix DNA-binding domain"/>
    <property type="match status" value="1"/>
</dbReference>
<evidence type="ECO:0000259" key="6">
    <source>
        <dbReference type="Pfam" id="PF04542"/>
    </source>
</evidence>
<keyword evidence="3" id="KW-0731">Sigma factor</keyword>
<dbReference type="InterPro" id="IPR014284">
    <property type="entry name" value="RNA_pol_sigma-70_dom"/>
</dbReference>
<name>A0A919RDH7_9ACTN</name>
<dbReference type="SUPFAM" id="SSF88659">
    <property type="entry name" value="Sigma3 and sigma4 domains of RNA polymerase sigma factors"/>
    <property type="match status" value="1"/>
</dbReference>
<dbReference type="InterPro" id="IPR036388">
    <property type="entry name" value="WH-like_DNA-bd_sf"/>
</dbReference>
<dbReference type="Pfam" id="PF04542">
    <property type="entry name" value="Sigma70_r2"/>
    <property type="match status" value="1"/>
</dbReference>
<dbReference type="InterPro" id="IPR013325">
    <property type="entry name" value="RNA_pol_sigma_r2"/>
</dbReference>
<dbReference type="SUPFAM" id="SSF88946">
    <property type="entry name" value="Sigma2 domain of RNA polymerase sigma factors"/>
    <property type="match status" value="1"/>
</dbReference>
<gene>
    <name evidence="8" type="ORF">Ssi02_18590</name>
</gene>
<evidence type="ECO:0000256" key="1">
    <source>
        <dbReference type="ARBA" id="ARBA00010641"/>
    </source>
</evidence>
<keyword evidence="5" id="KW-0804">Transcription</keyword>
<dbReference type="InterPro" id="IPR014325">
    <property type="entry name" value="RNA_pol_sigma-E_actinobac"/>
</dbReference>
<keyword evidence="9" id="KW-1185">Reference proteome</keyword>
<dbReference type="CDD" id="cd06171">
    <property type="entry name" value="Sigma70_r4"/>
    <property type="match status" value="1"/>
</dbReference>
<dbReference type="NCBIfam" id="TIGR02983">
    <property type="entry name" value="SigE-fam_strep"/>
    <property type="match status" value="1"/>
</dbReference>
<evidence type="ECO:0000256" key="5">
    <source>
        <dbReference type="ARBA" id="ARBA00023163"/>
    </source>
</evidence>
<dbReference type="PANTHER" id="PTHR43133">
    <property type="entry name" value="RNA POLYMERASE ECF-TYPE SIGMA FACTO"/>
    <property type="match status" value="1"/>
</dbReference>
<dbReference type="RefSeq" id="WP_204023419.1">
    <property type="nucleotide sequence ID" value="NZ_BOOW01000010.1"/>
</dbReference>
<dbReference type="InterPro" id="IPR007627">
    <property type="entry name" value="RNA_pol_sigma70_r2"/>
</dbReference>
<dbReference type="GO" id="GO:0016987">
    <property type="term" value="F:sigma factor activity"/>
    <property type="evidence" value="ECO:0007669"/>
    <property type="project" value="UniProtKB-KW"/>
</dbReference>
<dbReference type="EMBL" id="BOOW01000010">
    <property type="protein sequence ID" value="GII91628.1"/>
    <property type="molecule type" value="Genomic_DNA"/>
</dbReference>
<dbReference type="Pfam" id="PF08281">
    <property type="entry name" value="Sigma70_r4_2"/>
    <property type="match status" value="1"/>
</dbReference>
<dbReference type="GO" id="GO:0003677">
    <property type="term" value="F:DNA binding"/>
    <property type="evidence" value="ECO:0007669"/>
    <property type="project" value="UniProtKB-KW"/>
</dbReference>